<dbReference type="SMART" id="SM00464">
    <property type="entry name" value="LON"/>
    <property type="match status" value="1"/>
</dbReference>
<organism evidence="3 4">
    <name type="scientific">Roseovarius nubinhibens (strain ATCC BAA-591 / DSM 15170 / ISM)</name>
    <dbReference type="NCBI Taxonomy" id="89187"/>
    <lineage>
        <taxon>Bacteria</taxon>
        <taxon>Pseudomonadati</taxon>
        <taxon>Pseudomonadota</taxon>
        <taxon>Alphaproteobacteria</taxon>
        <taxon>Rhodobacterales</taxon>
        <taxon>Roseobacteraceae</taxon>
        <taxon>Roseovarius</taxon>
    </lineage>
</organism>
<keyword evidence="4" id="KW-1185">Reference proteome</keyword>
<dbReference type="PROSITE" id="PS51787">
    <property type="entry name" value="LON_N"/>
    <property type="match status" value="1"/>
</dbReference>
<dbReference type="PANTHER" id="PTHR46732:SF8">
    <property type="entry name" value="ATP-DEPENDENT PROTEASE LA (LON) DOMAIN PROTEIN"/>
    <property type="match status" value="1"/>
</dbReference>
<dbReference type="RefSeq" id="WP_009813511.1">
    <property type="nucleotide sequence ID" value="NZ_CH724156.1"/>
</dbReference>
<dbReference type="EMBL" id="AALY01000001">
    <property type="protein sequence ID" value="EAP78111.1"/>
    <property type="molecule type" value="Genomic_DNA"/>
</dbReference>
<evidence type="ECO:0000313" key="3">
    <source>
        <dbReference type="EMBL" id="EAP78111.1"/>
    </source>
</evidence>
<dbReference type="GO" id="GO:0006508">
    <property type="term" value="P:proteolysis"/>
    <property type="evidence" value="ECO:0007669"/>
    <property type="project" value="UniProtKB-KW"/>
</dbReference>
<dbReference type="SUPFAM" id="SSF88697">
    <property type="entry name" value="PUA domain-like"/>
    <property type="match status" value="1"/>
</dbReference>
<dbReference type="AlphaFoldDB" id="A3SL80"/>
<reference evidence="3 4" key="1">
    <citation type="submission" date="2005-12" db="EMBL/GenBank/DDBJ databases">
        <authorList>
            <person name="Moran M.A."/>
            <person name="Ferriera S."/>
            <person name="Johnson J."/>
            <person name="Kravitz S."/>
            <person name="Halpern A."/>
            <person name="Remington K."/>
            <person name="Beeson K."/>
            <person name="Tran B."/>
            <person name="Rogers Y.-H."/>
            <person name="Friedman R."/>
            <person name="Venter J.C."/>
        </authorList>
    </citation>
    <scope>NUCLEOTIDE SEQUENCE [LARGE SCALE GENOMIC DNA]</scope>
    <source>
        <strain evidence="4">ATCC BAA-591 / DSM 15170 / ISM</strain>
    </source>
</reference>
<dbReference type="Proteomes" id="UP000005954">
    <property type="component" value="Unassembled WGS sequence"/>
</dbReference>
<dbReference type="Gene3D" id="2.30.130.40">
    <property type="entry name" value="LON domain-like"/>
    <property type="match status" value="1"/>
</dbReference>
<feature type="domain" description="Lon N-terminal" evidence="2">
    <location>
        <begin position="11"/>
        <end position="213"/>
    </location>
</feature>
<proteinExistence type="predicted"/>
<dbReference type="HOGENOM" id="CLU_048359_2_1_5"/>
<keyword evidence="3" id="KW-0378">Hydrolase</keyword>
<evidence type="ECO:0000313" key="4">
    <source>
        <dbReference type="Proteomes" id="UP000005954"/>
    </source>
</evidence>
<dbReference type="OrthoDB" id="9806457at2"/>
<sequence>MIQNPDLPEVIPVFPLPGALLLPRARLPLHLFEPRYLQMLDDCLKTPGRLIGMIQPQPQPRADGAEAEATDTPPALQRIGCVGRVTQFSETEDGRYMITLAGLSRFRLIEEVEGFTPYRRAKVSWEGFGRDLGPTETDPEFDRASFLNLLSQFFAAEELQTDWDSLKEADDELLINSLSMLLGFDPEDKQALLEAPSLSTRRETLVTLMEFTLRGGSNDEMLQ</sequence>
<gene>
    <name evidence="3" type="ORF">ISM_07440</name>
</gene>
<dbReference type="GO" id="GO:0008233">
    <property type="term" value="F:peptidase activity"/>
    <property type="evidence" value="ECO:0007669"/>
    <property type="project" value="UniProtKB-KW"/>
</dbReference>
<comment type="caution">
    <text evidence="3">The sequence shown here is derived from an EMBL/GenBank/DDBJ whole genome shotgun (WGS) entry which is preliminary data.</text>
</comment>
<keyword evidence="3" id="KW-0645">Protease</keyword>
<dbReference type="PANTHER" id="PTHR46732">
    <property type="entry name" value="ATP-DEPENDENT PROTEASE LA (LON) DOMAIN PROTEIN"/>
    <property type="match status" value="1"/>
</dbReference>
<feature type="region of interest" description="Disordered" evidence="1">
    <location>
        <begin position="51"/>
        <end position="71"/>
    </location>
</feature>
<evidence type="ECO:0000256" key="1">
    <source>
        <dbReference type="SAM" id="MobiDB-lite"/>
    </source>
</evidence>
<name>A3SL80_ROSNI</name>
<evidence type="ECO:0000259" key="2">
    <source>
        <dbReference type="PROSITE" id="PS51787"/>
    </source>
</evidence>
<protein>
    <submittedName>
        <fullName evidence="3">Putative ATP-dependent protease La, LON</fullName>
    </submittedName>
</protein>
<dbReference type="STRING" id="89187.ISM_07440"/>
<dbReference type="InterPro" id="IPR003111">
    <property type="entry name" value="Lon_prtase_N"/>
</dbReference>
<dbReference type="eggNOG" id="COG2802">
    <property type="taxonomic scope" value="Bacteria"/>
</dbReference>
<dbReference type="InterPro" id="IPR015947">
    <property type="entry name" value="PUA-like_sf"/>
</dbReference>
<dbReference type="Pfam" id="PF02190">
    <property type="entry name" value="LON_substr_bdg"/>
    <property type="match status" value="1"/>
</dbReference>
<dbReference type="InterPro" id="IPR046336">
    <property type="entry name" value="Lon_prtase_N_sf"/>
</dbReference>
<accession>A3SL80</accession>